<sequence length="62" mass="7144">MARKQTSKQQSTTWHPGACAVQQRVESFEHLNLSKALNSTITTIRQSNFTLHDFKSIKGLRW</sequence>
<gene>
    <name evidence="1" type="ORF">CLUMA_CG000322</name>
</gene>
<dbReference type="Proteomes" id="UP000183832">
    <property type="component" value="Unassembled WGS sequence"/>
</dbReference>
<name>A0A1J1HIU9_9DIPT</name>
<dbReference type="EMBL" id="CVRI01000001">
    <property type="protein sequence ID" value="CRK86390.1"/>
    <property type="molecule type" value="Genomic_DNA"/>
</dbReference>
<dbReference type="AlphaFoldDB" id="A0A1J1HIU9"/>
<reference evidence="1 2" key="1">
    <citation type="submission" date="2015-04" db="EMBL/GenBank/DDBJ databases">
        <authorList>
            <person name="Syromyatnikov M.Y."/>
            <person name="Popov V.N."/>
        </authorList>
    </citation>
    <scope>NUCLEOTIDE SEQUENCE [LARGE SCALE GENOMIC DNA]</scope>
</reference>
<accession>A0A1J1HIU9</accession>
<proteinExistence type="predicted"/>
<evidence type="ECO:0000313" key="1">
    <source>
        <dbReference type="EMBL" id="CRK86390.1"/>
    </source>
</evidence>
<organism evidence="1 2">
    <name type="scientific">Clunio marinus</name>
    <dbReference type="NCBI Taxonomy" id="568069"/>
    <lineage>
        <taxon>Eukaryota</taxon>
        <taxon>Metazoa</taxon>
        <taxon>Ecdysozoa</taxon>
        <taxon>Arthropoda</taxon>
        <taxon>Hexapoda</taxon>
        <taxon>Insecta</taxon>
        <taxon>Pterygota</taxon>
        <taxon>Neoptera</taxon>
        <taxon>Endopterygota</taxon>
        <taxon>Diptera</taxon>
        <taxon>Nematocera</taxon>
        <taxon>Chironomoidea</taxon>
        <taxon>Chironomidae</taxon>
        <taxon>Clunio</taxon>
    </lineage>
</organism>
<keyword evidence="2" id="KW-1185">Reference proteome</keyword>
<protein>
    <submittedName>
        <fullName evidence="1">CLUMA_CG000322, isoform A</fullName>
    </submittedName>
</protein>
<evidence type="ECO:0000313" key="2">
    <source>
        <dbReference type="Proteomes" id="UP000183832"/>
    </source>
</evidence>